<dbReference type="InterPro" id="IPR044855">
    <property type="entry name" value="CoA-Trfase_III_dom3_sf"/>
</dbReference>
<dbReference type="Gene3D" id="3.40.50.10540">
    <property type="entry name" value="Crotonobetainyl-coa:carnitine coa-transferase, domain 1"/>
    <property type="match status" value="1"/>
</dbReference>
<dbReference type="GO" id="GO:0016740">
    <property type="term" value="F:transferase activity"/>
    <property type="evidence" value="ECO:0007669"/>
    <property type="project" value="UniProtKB-KW"/>
</dbReference>
<dbReference type="PANTHER" id="PTHR48228:SF7">
    <property type="entry name" value="FATTY ACYL-COA TRANSFERASE RV3272-RELATED"/>
    <property type="match status" value="1"/>
</dbReference>
<reference evidence="2" key="1">
    <citation type="submission" date="2016-10" db="EMBL/GenBank/DDBJ databases">
        <authorList>
            <person name="Varghese N."/>
            <person name="Submissions S."/>
        </authorList>
    </citation>
    <scope>NUCLEOTIDE SEQUENCE [LARGE SCALE GENOMIC DNA]</scope>
    <source>
        <strain evidence="2">GAS369</strain>
    </source>
</reference>
<dbReference type="PANTHER" id="PTHR48228">
    <property type="entry name" value="SUCCINYL-COA--D-CITRAMALATE COA-TRANSFERASE"/>
    <property type="match status" value="1"/>
</dbReference>
<dbReference type="RefSeq" id="WP_146690876.1">
    <property type="nucleotide sequence ID" value="NZ_LT629750.1"/>
</dbReference>
<keyword evidence="1" id="KW-0808">Transferase</keyword>
<dbReference type="Pfam" id="PF02515">
    <property type="entry name" value="CoA_transf_3"/>
    <property type="match status" value="1"/>
</dbReference>
<evidence type="ECO:0000313" key="2">
    <source>
        <dbReference type="Proteomes" id="UP000243904"/>
    </source>
</evidence>
<dbReference type="SUPFAM" id="SSF89796">
    <property type="entry name" value="CoA-transferase family III (CaiB/BaiF)"/>
    <property type="match status" value="1"/>
</dbReference>
<protein>
    <submittedName>
        <fullName evidence="1">Crotonobetainyl-CoA:carnitine CoA-transferase CaiB</fullName>
    </submittedName>
</protein>
<organism evidence="1 2">
    <name type="scientific">Bradyrhizobium canariense</name>
    <dbReference type="NCBI Taxonomy" id="255045"/>
    <lineage>
        <taxon>Bacteria</taxon>
        <taxon>Pseudomonadati</taxon>
        <taxon>Pseudomonadota</taxon>
        <taxon>Alphaproteobacteria</taxon>
        <taxon>Hyphomicrobiales</taxon>
        <taxon>Nitrobacteraceae</taxon>
        <taxon>Bradyrhizobium</taxon>
    </lineage>
</organism>
<accession>A0A1H2BR88</accession>
<dbReference type="InterPro" id="IPR023606">
    <property type="entry name" value="CoA-Trfase_III_dom_1_sf"/>
</dbReference>
<dbReference type="EMBL" id="LT629750">
    <property type="protein sequence ID" value="SDT60870.1"/>
    <property type="molecule type" value="Genomic_DNA"/>
</dbReference>
<name>A0A1H2BR88_9BRAD</name>
<dbReference type="InterPro" id="IPR050509">
    <property type="entry name" value="CoA-transferase_III"/>
</dbReference>
<gene>
    <name evidence="1" type="ORF">SAMN05444158_7464</name>
</gene>
<dbReference type="AlphaFoldDB" id="A0A1H2BR88"/>
<dbReference type="InterPro" id="IPR003673">
    <property type="entry name" value="CoA-Trfase_fam_III"/>
</dbReference>
<dbReference type="Proteomes" id="UP000243904">
    <property type="component" value="Chromosome I"/>
</dbReference>
<sequence>MKLEGIRVVDLSSFLPGPYLTLAMADHGAEVIKVEAPGGDHGRSIGRLDGDSTVFFRNVNRGKKSVVLDLKQDGHREALLRLCETADVFVESFRPGVVTRLGVDYERVKARNPGIVYCSISAFGQHGPYVQRPAHDLAVEAMSGALSITLGNDDVPAIPGIPAADILSGLQGLSAVLMALLRRTQIGLGDYIDISMHDSMVSACVNVLGPAIAEGRQQFAKHERTTGGSAFYRIYRTADGRYLTLAGQEEKFVRNLLNGLGRADLIDLCLQGPGLHQAPVIAYFEQLFRGKPLAYWTEWLLKLDVCFGPVQTFPEVLADPHLQARGMVVTDGEGRKHIASPIHFASEPAQISLRTPGLGQDTEAVVGAVNAPGQRVK</sequence>
<dbReference type="Gene3D" id="3.30.1540.10">
    <property type="entry name" value="formyl-coa transferase, domain 3"/>
    <property type="match status" value="1"/>
</dbReference>
<keyword evidence="2" id="KW-1185">Reference proteome</keyword>
<proteinExistence type="predicted"/>
<evidence type="ECO:0000313" key="1">
    <source>
        <dbReference type="EMBL" id="SDT60870.1"/>
    </source>
</evidence>